<dbReference type="InterPro" id="IPR057666">
    <property type="entry name" value="DrpA_SLOG"/>
</dbReference>
<evidence type="ECO:0000256" key="1">
    <source>
        <dbReference type="ARBA" id="ARBA00006525"/>
    </source>
</evidence>
<name>A0A2H0BUC4_9BACT</name>
<reference evidence="4 5" key="1">
    <citation type="submission" date="2017-09" db="EMBL/GenBank/DDBJ databases">
        <title>Depth-based differentiation of microbial function through sediment-hosted aquifers and enrichment of novel symbionts in the deep terrestrial subsurface.</title>
        <authorList>
            <person name="Probst A.J."/>
            <person name="Ladd B."/>
            <person name="Jarett J.K."/>
            <person name="Geller-Mcgrath D.E."/>
            <person name="Sieber C.M."/>
            <person name="Emerson J.B."/>
            <person name="Anantharaman K."/>
            <person name="Thomas B.C."/>
            <person name="Malmstrom R."/>
            <person name="Stieglmeier M."/>
            <person name="Klingl A."/>
            <person name="Woyke T."/>
            <person name="Ryan C.M."/>
            <person name="Banfield J.F."/>
        </authorList>
    </citation>
    <scope>NUCLEOTIDE SEQUENCE [LARGE SCALE GENOMIC DNA]</scope>
    <source>
        <strain evidence="4">CG22_combo_CG10-13_8_21_14_all_47_17</strain>
    </source>
</reference>
<sequence>MQSLPQNDIDLQRLAVIHFPGFGSRSLKKIRETFGDIGCAWSASTKKLSYIGLSEKKQASFQLWKKTFDLQKAIYRLASNQIAPLFLHDLDYPPLLGQISDPPEVLFIRGNLSAAPAIALIGSRKHTLYGKSVVERLVQDLGAQGLTIVSGLALGIDGLAHRAALQSKANTIAVLGSGVDAESIYPREHTHLAADIVEAGGVLMSEFPPGTRTRKEYFPMRNRIIAGLSLATVVIEARKKSGSLITARLALDSNREVLAVPGSIWSRSSEGCHHLIESGARPCVSAQSVLDAIALDHPTLAAEARAALPLGPLERRILDLLSAPMHIDDLTRTEQMSPAEAATALSLLELKGYVSQTGGQHWVSCSGLRSAPA</sequence>
<evidence type="ECO:0000259" key="3">
    <source>
        <dbReference type="Pfam" id="PF17782"/>
    </source>
</evidence>
<dbReference type="Pfam" id="PF17782">
    <property type="entry name" value="WHD_DprA"/>
    <property type="match status" value="1"/>
</dbReference>
<dbReference type="Gene3D" id="3.40.50.450">
    <property type="match status" value="1"/>
</dbReference>
<feature type="domain" description="Smf/DprA SLOG" evidence="2">
    <location>
        <begin position="85"/>
        <end position="292"/>
    </location>
</feature>
<dbReference type="SUPFAM" id="SSF102405">
    <property type="entry name" value="MCP/YpsA-like"/>
    <property type="match status" value="1"/>
</dbReference>
<evidence type="ECO:0000313" key="5">
    <source>
        <dbReference type="Proteomes" id="UP000231581"/>
    </source>
</evidence>
<dbReference type="InterPro" id="IPR003488">
    <property type="entry name" value="DprA"/>
</dbReference>
<dbReference type="EMBL" id="PCSZ01000050">
    <property type="protein sequence ID" value="PIP60588.1"/>
    <property type="molecule type" value="Genomic_DNA"/>
</dbReference>
<dbReference type="PANTHER" id="PTHR43022:SF1">
    <property type="entry name" value="PROTEIN SMF"/>
    <property type="match status" value="1"/>
</dbReference>
<evidence type="ECO:0000313" key="4">
    <source>
        <dbReference type="EMBL" id="PIP60588.1"/>
    </source>
</evidence>
<gene>
    <name evidence="4" type="primary">dprA</name>
    <name evidence="4" type="ORF">COX00_02570</name>
</gene>
<dbReference type="PANTHER" id="PTHR43022">
    <property type="entry name" value="PROTEIN SMF"/>
    <property type="match status" value="1"/>
</dbReference>
<accession>A0A2H0BUC4</accession>
<dbReference type="Pfam" id="PF02481">
    <property type="entry name" value="DNA_processg_A"/>
    <property type="match status" value="1"/>
</dbReference>
<dbReference type="GO" id="GO:0009294">
    <property type="term" value="P:DNA-mediated transformation"/>
    <property type="evidence" value="ECO:0007669"/>
    <property type="project" value="InterPro"/>
</dbReference>
<feature type="domain" description="DprA winged helix" evidence="3">
    <location>
        <begin position="302"/>
        <end position="360"/>
    </location>
</feature>
<dbReference type="InterPro" id="IPR036388">
    <property type="entry name" value="WH-like_DNA-bd_sf"/>
</dbReference>
<organism evidence="4 5">
    <name type="scientific">Candidatus Uhrbacteria bacterium CG22_combo_CG10-13_8_21_14_all_47_17</name>
    <dbReference type="NCBI Taxonomy" id="1975041"/>
    <lineage>
        <taxon>Bacteria</taxon>
        <taxon>Candidatus Uhriibacteriota</taxon>
    </lineage>
</organism>
<protein>
    <submittedName>
        <fullName evidence="4">DNA-protecting protein DprA</fullName>
    </submittedName>
</protein>
<dbReference type="NCBIfam" id="TIGR00732">
    <property type="entry name" value="dprA"/>
    <property type="match status" value="1"/>
</dbReference>
<dbReference type="Gene3D" id="1.10.10.10">
    <property type="entry name" value="Winged helix-like DNA-binding domain superfamily/Winged helix DNA-binding domain"/>
    <property type="match status" value="1"/>
</dbReference>
<dbReference type="Proteomes" id="UP000231581">
    <property type="component" value="Unassembled WGS sequence"/>
</dbReference>
<comment type="similarity">
    <text evidence="1">Belongs to the DprA/Smf family.</text>
</comment>
<dbReference type="InterPro" id="IPR041614">
    <property type="entry name" value="DprA_WH"/>
</dbReference>
<dbReference type="AlphaFoldDB" id="A0A2H0BUC4"/>
<comment type="caution">
    <text evidence="4">The sequence shown here is derived from an EMBL/GenBank/DDBJ whole genome shotgun (WGS) entry which is preliminary data.</text>
</comment>
<proteinExistence type="inferred from homology"/>
<evidence type="ECO:0000259" key="2">
    <source>
        <dbReference type="Pfam" id="PF02481"/>
    </source>
</evidence>